<organism evidence="1">
    <name type="scientific">Siphoviridae sp. ct8hB11</name>
    <dbReference type="NCBI Taxonomy" id="2827790"/>
    <lineage>
        <taxon>Viruses</taxon>
        <taxon>Duplodnaviria</taxon>
        <taxon>Heunggongvirae</taxon>
        <taxon>Uroviricota</taxon>
        <taxon>Caudoviricetes</taxon>
    </lineage>
</organism>
<dbReference type="EMBL" id="BK032675">
    <property type="protein sequence ID" value="DAF54236.1"/>
    <property type="molecule type" value="Genomic_DNA"/>
</dbReference>
<name>A0A8S5ST67_9CAUD</name>
<proteinExistence type="predicted"/>
<reference evidence="1" key="1">
    <citation type="journal article" date="2021" name="Proc. Natl. Acad. Sci. U.S.A.">
        <title>A Catalog of Tens of Thousands of Viruses from Human Metagenomes Reveals Hidden Associations with Chronic Diseases.</title>
        <authorList>
            <person name="Tisza M.J."/>
            <person name="Buck C.B."/>
        </authorList>
    </citation>
    <scope>NUCLEOTIDE SEQUENCE</scope>
    <source>
        <strain evidence="1">Ct8hB11</strain>
    </source>
</reference>
<sequence length="121" mass="14228">MSDKKLTDEEIIKRLEQCVKRGNRNYDTDIVLDLINRQKSEIQRLKECPKCVYEYDGEVMEYCVQSPCSNFKTVEQIKAEAYKEFAERLKSYLLLNKKGSMSVVSFENIDTLLKRMVGEEK</sequence>
<protein>
    <submittedName>
        <fullName evidence="1">Uncharacterized protein</fullName>
    </submittedName>
</protein>
<accession>A0A8S5ST67</accession>
<evidence type="ECO:0000313" key="1">
    <source>
        <dbReference type="EMBL" id="DAF54236.1"/>
    </source>
</evidence>